<dbReference type="Pfam" id="PF01351">
    <property type="entry name" value="RNase_HII"/>
    <property type="match status" value="1"/>
</dbReference>
<keyword evidence="9 14" id="KW-0540">Nuclease</keyword>
<dbReference type="RefSeq" id="WP_075010499.1">
    <property type="nucleotide sequence ID" value="NZ_FOAP01000025.1"/>
</dbReference>
<evidence type="ECO:0000256" key="2">
    <source>
        <dbReference type="ARBA" id="ARBA00001946"/>
    </source>
</evidence>
<dbReference type="PANTHER" id="PTHR10954">
    <property type="entry name" value="RIBONUCLEASE H2 SUBUNIT A"/>
    <property type="match status" value="1"/>
</dbReference>
<dbReference type="InterPro" id="IPR022898">
    <property type="entry name" value="RNase_HII"/>
</dbReference>
<dbReference type="EMBL" id="FOAP01000025">
    <property type="protein sequence ID" value="SEM90994.1"/>
    <property type="molecule type" value="Genomic_DNA"/>
</dbReference>
<dbReference type="Proteomes" id="UP000182719">
    <property type="component" value="Unassembled WGS sequence"/>
</dbReference>
<keyword evidence="10 14" id="KW-0479">Metal-binding</keyword>
<name>A0A1H8C963_STIAU</name>
<evidence type="ECO:0000256" key="3">
    <source>
        <dbReference type="ARBA" id="ARBA00004065"/>
    </source>
</evidence>
<evidence type="ECO:0000256" key="7">
    <source>
        <dbReference type="ARBA" id="ARBA00019179"/>
    </source>
</evidence>
<keyword evidence="11 14" id="KW-0255">Endonuclease</keyword>
<proteinExistence type="inferred from homology"/>
<dbReference type="PROSITE" id="PS51975">
    <property type="entry name" value="RNASE_H_2"/>
    <property type="match status" value="1"/>
</dbReference>
<dbReference type="CDD" id="cd07182">
    <property type="entry name" value="RNase_HII_bacteria_HII_like"/>
    <property type="match status" value="1"/>
</dbReference>
<dbReference type="Gene3D" id="3.30.420.10">
    <property type="entry name" value="Ribonuclease H-like superfamily/Ribonuclease H"/>
    <property type="match status" value="1"/>
</dbReference>
<accession>A0A1H8C963</accession>
<dbReference type="PANTHER" id="PTHR10954:SF18">
    <property type="entry name" value="RIBONUCLEASE HII"/>
    <property type="match status" value="1"/>
</dbReference>
<comment type="cofactor">
    <cofactor evidence="2">
        <name>Mg(2+)</name>
        <dbReference type="ChEBI" id="CHEBI:18420"/>
    </cofactor>
</comment>
<keyword evidence="19" id="KW-1185">Reference proteome</keyword>
<dbReference type="GO" id="GO:0032299">
    <property type="term" value="C:ribonuclease H2 complex"/>
    <property type="evidence" value="ECO:0007669"/>
    <property type="project" value="TreeGrafter"/>
</dbReference>
<dbReference type="GO" id="GO:0004523">
    <property type="term" value="F:RNA-DNA hybrid ribonuclease activity"/>
    <property type="evidence" value="ECO:0007669"/>
    <property type="project" value="UniProtKB-UniRule"/>
</dbReference>
<feature type="binding site" evidence="14 15">
    <location>
        <position position="86"/>
    </location>
    <ligand>
        <name>a divalent metal cation</name>
        <dbReference type="ChEBI" id="CHEBI:60240"/>
    </ligand>
</feature>
<dbReference type="FunFam" id="3.30.420.10:FF:000006">
    <property type="entry name" value="Ribonuclease HII"/>
    <property type="match status" value="1"/>
</dbReference>
<dbReference type="GO" id="GO:0003723">
    <property type="term" value="F:RNA binding"/>
    <property type="evidence" value="ECO:0007669"/>
    <property type="project" value="UniProtKB-UniRule"/>
</dbReference>
<evidence type="ECO:0000313" key="19">
    <source>
        <dbReference type="Proteomes" id="UP000182719"/>
    </source>
</evidence>
<organism evidence="18 19">
    <name type="scientific">Stigmatella aurantiaca</name>
    <dbReference type="NCBI Taxonomy" id="41"/>
    <lineage>
        <taxon>Bacteria</taxon>
        <taxon>Pseudomonadati</taxon>
        <taxon>Myxococcota</taxon>
        <taxon>Myxococcia</taxon>
        <taxon>Myxococcales</taxon>
        <taxon>Cystobacterineae</taxon>
        <taxon>Archangiaceae</taxon>
        <taxon>Stigmatella</taxon>
    </lineage>
</organism>
<evidence type="ECO:0000259" key="17">
    <source>
        <dbReference type="PROSITE" id="PS51975"/>
    </source>
</evidence>
<comment type="function">
    <text evidence="3 14 16">Endonuclease that specifically degrades the RNA of RNA-DNA hybrids.</text>
</comment>
<dbReference type="GO" id="GO:0030145">
    <property type="term" value="F:manganese ion binding"/>
    <property type="evidence" value="ECO:0007669"/>
    <property type="project" value="UniProtKB-UniRule"/>
</dbReference>
<feature type="binding site" evidence="14 15">
    <location>
        <position position="178"/>
    </location>
    <ligand>
        <name>a divalent metal cation</name>
        <dbReference type="ChEBI" id="CHEBI:60240"/>
    </ligand>
</feature>
<feature type="binding site" evidence="14 15">
    <location>
        <position position="85"/>
    </location>
    <ligand>
        <name>a divalent metal cation</name>
        <dbReference type="ChEBI" id="CHEBI:60240"/>
    </ligand>
</feature>
<evidence type="ECO:0000256" key="12">
    <source>
        <dbReference type="ARBA" id="ARBA00022801"/>
    </source>
</evidence>
<dbReference type="OrthoDB" id="9803420at2"/>
<evidence type="ECO:0000256" key="14">
    <source>
        <dbReference type="HAMAP-Rule" id="MF_00052"/>
    </source>
</evidence>
<evidence type="ECO:0000256" key="11">
    <source>
        <dbReference type="ARBA" id="ARBA00022759"/>
    </source>
</evidence>
<dbReference type="InterPro" id="IPR036397">
    <property type="entry name" value="RNaseH_sf"/>
</dbReference>
<evidence type="ECO:0000256" key="6">
    <source>
        <dbReference type="ARBA" id="ARBA00012180"/>
    </source>
</evidence>
<dbReference type="NCBIfam" id="NF000594">
    <property type="entry name" value="PRK00015.1-1"/>
    <property type="match status" value="1"/>
</dbReference>
<comment type="cofactor">
    <cofactor evidence="14 15">
        <name>Mn(2+)</name>
        <dbReference type="ChEBI" id="CHEBI:29035"/>
    </cofactor>
    <cofactor evidence="14 15">
        <name>Mg(2+)</name>
        <dbReference type="ChEBI" id="CHEBI:18420"/>
    </cofactor>
    <text evidence="14 15">Manganese or magnesium. Binds 1 divalent metal ion per monomer in the absence of substrate. May bind a second metal ion after substrate binding.</text>
</comment>
<evidence type="ECO:0000256" key="16">
    <source>
        <dbReference type="RuleBase" id="RU003515"/>
    </source>
</evidence>
<comment type="catalytic activity">
    <reaction evidence="1 14 15 16">
        <text>Endonucleolytic cleavage to 5'-phosphomonoester.</text>
        <dbReference type="EC" id="3.1.26.4"/>
    </reaction>
</comment>
<dbReference type="InterPro" id="IPR012337">
    <property type="entry name" value="RNaseH-like_sf"/>
</dbReference>
<evidence type="ECO:0000256" key="15">
    <source>
        <dbReference type="PROSITE-ProRule" id="PRU01319"/>
    </source>
</evidence>
<dbReference type="NCBIfam" id="NF000595">
    <property type="entry name" value="PRK00015.1-3"/>
    <property type="match status" value="1"/>
</dbReference>
<keyword evidence="13 14" id="KW-0464">Manganese</keyword>
<reference evidence="19" key="1">
    <citation type="submission" date="2016-10" db="EMBL/GenBank/DDBJ databases">
        <authorList>
            <person name="Varghese N."/>
            <person name="Submissions S."/>
        </authorList>
    </citation>
    <scope>NUCLEOTIDE SEQUENCE [LARGE SCALE GENOMIC DNA]</scope>
    <source>
        <strain evidence="19">DSM 17044</strain>
    </source>
</reference>
<comment type="subcellular location">
    <subcellularLocation>
        <location evidence="4 14">Cytoplasm</location>
    </subcellularLocation>
</comment>
<dbReference type="EC" id="3.1.26.4" evidence="6 14"/>
<evidence type="ECO:0000256" key="8">
    <source>
        <dbReference type="ARBA" id="ARBA00022490"/>
    </source>
</evidence>
<evidence type="ECO:0000256" key="4">
    <source>
        <dbReference type="ARBA" id="ARBA00004496"/>
    </source>
</evidence>
<dbReference type="GO" id="GO:0006298">
    <property type="term" value="P:mismatch repair"/>
    <property type="evidence" value="ECO:0007669"/>
    <property type="project" value="TreeGrafter"/>
</dbReference>
<dbReference type="InterPro" id="IPR001352">
    <property type="entry name" value="RNase_HII/HIII"/>
</dbReference>
<evidence type="ECO:0000256" key="1">
    <source>
        <dbReference type="ARBA" id="ARBA00000077"/>
    </source>
</evidence>
<dbReference type="HAMAP" id="MF_00052_B">
    <property type="entry name" value="RNase_HII_B"/>
    <property type="match status" value="1"/>
</dbReference>
<protein>
    <recommendedName>
        <fullName evidence="7 14">Ribonuclease HII</fullName>
        <shortName evidence="14">RNase HII</shortName>
        <ecNumber evidence="6 14">3.1.26.4</ecNumber>
    </recommendedName>
</protein>
<evidence type="ECO:0000256" key="9">
    <source>
        <dbReference type="ARBA" id="ARBA00022722"/>
    </source>
</evidence>
<dbReference type="SUPFAM" id="SSF53098">
    <property type="entry name" value="Ribonuclease H-like"/>
    <property type="match status" value="1"/>
</dbReference>
<dbReference type="GO" id="GO:0043137">
    <property type="term" value="P:DNA replication, removal of RNA primer"/>
    <property type="evidence" value="ECO:0007669"/>
    <property type="project" value="TreeGrafter"/>
</dbReference>
<comment type="similarity">
    <text evidence="5 14 16">Belongs to the RNase HII family.</text>
</comment>
<sequence length="283" mass="31036">MSSVEQLLRAPLSELTDRYLVRAQAVPTGLLAALEADCRQGARLLARRIRSRQEKNRAEGQRLRHLLRYETELWEQGLERVAGVDEAGMAPLAGPVVAAAAILPRSYRLKGLDDSKKILDAERREELAILIKKDAVAWAVGIAEVEEIDRLNIYHAGLLAMRRAVLALGLTPDYALVDARKIPECPCPQRGIVHGDELSMSIAAASILAKTTRDRMMAELDARYPGYGLAAHKGYPTPQHVQALRAKGVLPIHRRSFGPVREALGEPPAQAELFPPAPPVNPP</sequence>
<evidence type="ECO:0000256" key="13">
    <source>
        <dbReference type="ARBA" id="ARBA00023211"/>
    </source>
</evidence>
<keyword evidence="8 14" id="KW-0963">Cytoplasm</keyword>
<evidence type="ECO:0000256" key="5">
    <source>
        <dbReference type="ARBA" id="ARBA00007383"/>
    </source>
</evidence>
<dbReference type="AlphaFoldDB" id="A0A1H8C963"/>
<feature type="domain" description="RNase H type-2" evidence="17">
    <location>
        <begin position="79"/>
        <end position="269"/>
    </location>
</feature>
<keyword evidence="12 14" id="KW-0378">Hydrolase</keyword>
<dbReference type="GO" id="GO:0005737">
    <property type="term" value="C:cytoplasm"/>
    <property type="evidence" value="ECO:0007669"/>
    <property type="project" value="UniProtKB-SubCell"/>
</dbReference>
<gene>
    <name evidence="14" type="primary">rnhB</name>
    <name evidence="18" type="ORF">SAMN05444354_125115</name>
</gene>
<evidence type="ECO:0000313" key="18">
    <source>
        <dbReference type="EMBL" id="SEM90994.1"/>
    </source>
</evidence>
<evidence type="ECO:0000256" key="10">
    <source>
        <dbReference type="ARBA" id="ARBA00022723"/>
    </source>
</evidence>
<dbReference type="InterPro" id="IPR024567">
    <property type="entry name" value="RNase_HII/HIII_dom"/>
</dbReference>